<dbReference type="SUPFAM" id="SSF46689">
    <property type="entry name" value="Homeodomain-like"/>
    <property type="match status" value="1"/>
</dbReference>
<reference evidence="6 7" key="1">
    <citation type="submission" date="2016-12" db="EMBL/GenBank/DDBJ databases">
        <title>The draft genome sequence of HSLHS2.</title>
        <authorList>
            <person name="Hu D."/>
            <person name="Wang L."/>
            <person name="Shao Z."/>
        </authorList>
    </citation>
    <scope>NUCLEOTIDE SEQUENCE [LARGE SCALE GENOMIC DNA]</scope>
    <source>
        <strain evidence="6">MCCC 1A06712</strain>
    </source>
</reference>
<gene>
    <name evidence="6" type="ORF">BVC71_02255</name>
</gene>
<evidence type="ECO:0000313" key="6">
    <source>
        <dbReference type="EMBL" id="OUD10350.1"/>
    </source>
</evidence>
<evidence type="ECO:0000256" key="3">
    <source>
        <dbReference type="ARBA" id="ARBA00023163"/>
    </source>
</evidence>
<dbReference type="InterPro" id="IPR011075">
    <property type="entry name" value="TetR_C"/>
</dbReference>
<dbReference type="Pfam" id="PF00440">
    <property type="entry name" value="TetR_N"/>
    <property type="match status" value="1"/>
</dbReference>
<dbReference type="SUPFAM" id="SSF48498">
    <property type="entry name" value="Tetracyclin repressor-like, C-terminal domain"/>
    <property type="match status" value="1"/>
</dbReference>
<evidence type="ECO:0000256" key="1">
    <source>
        <dbReference type="ARBA" id="ARBA00023015"/>
    </source>
</evidence>
<evidence type="ECO:0000313" key="7">
    <source>
        <dbReference type="Proteomes" id="UP000194664"/>
    </source>
</evidence>
<accession>A0A251X0T7</accession>
<dbReference type="Pfam" id="PF16859">
    <property type="entry name" value="TetR_C_11"/>
    <property type="match status" value="1"/>
</dbReference>
<dbReference type="OrthoDB" id="9796019at2"/>
<protein>
    <recommendedName>
        <fullName evidence="5">HTH tetR-type domain-containing protein</fullName>
    </recommendedName>
</protein>
<sequence length="201" mass="21280">MIKTARRKSIGSQRNPETRIAVLQAARDIMANGGIAKFSIEAVAREARAGKPTIYKWWNGKAGLLLDLHQSTAPEIEATNTGSLREDIAGFLVNLIDHWHSDDAGDIFRAVIAEAQVDQKSRTAFGDYIAGRRAVLSGMVDAAVSRGEISGGADIDVLCDILSGLALQRLLSGRDLSVKEAGAIADVVIDGIVGQSNGASL</sequence>
<dbReference type="InterPro" id="IPR050109">
    <property type="entry name" value="HTH-type_TetR-like_transc_reg"/>
</dbReference>
<dbReference type="PANTHER" id="PTHR30055">
    <property type="entry name" value="HTH-TYPE TRANSCRIPTIONAL REGULATOR RUTR"/>
    <property type="match status" value="1"/>
</dbReference>
<evidence type="ECO:0000256" key="4">
    <source>
        <dbReference type="PROSITE-ProRule" id="PRU00335"/>
    </source>
</evidence>
<keyword evidence="2 4" id="KW-0238">DNA-binding</keyword>
<feature type="DNA-binding region" description="H-T-H motif" evidence="4">
    <location>
        <begin position="39"/>
        <end position="58"/>
    </location>
</feature>
<dbReference type="InterPro" id="IPR001647">
    <property type="entry name" value="HTH_TetR"/>
</dbReference>
<dbReference type="InterPro" id="IPR036271">
    <property type="entry name" value="Tet_transcr_reg_TetR-rel_C_sf"/>
</dbReference>
<evidence type="ECO:0000256" key="2">
    <source>
        <dbReference type="ARBA" id="ARBA00023125"/>
    </source>
</evidence>
<dbReference type="Gene3D" id="1.10.357.10">
    <property type="entry name" value="Tetracycline Repressor, domain 2"/>
    <property type="match status" value="1"/>
</dbReference>
<dbReference type="GO" id="GO:0003700">
    <property type="term" value="F:DNA-binding transcription factor activity"/>
    <property type="evidence" value="ECO:0007669"/>
    <property type="project" value="TreeGrafter"/>
</dbReference>
<feature type="domain" description="HTH tetR-type" evidence="5">
    <location>
        <begin position="16"/>
        <end position="76"/>
    </location>
</feature>
<name>A0A251X0T7_9RHOB</name>
<dbReference type="Proteomes" id="UP000194664">
    <property type="component" value="Unassembled WGS sequence"/>
</dbReference>
<dbReference type="AlphaFoldDB" id="A0A251X0T7"/>
<dbReference type="PANTHER" id="PTHR30055:SF148">
    <property type="entry name" value="TETR-FAMILY TRANSCRIPTIONAL REGULATOR"/>
    <property type="match status" value="1"/>
</dbReference>
<dbReference type="Gene3D" id="1.10.10.60">
    <property type="entry name" value="Homeodomain-like"/>
    <property type="match status" value="1"/>
</dbReference>
<proteinExistence type="predicted"/>
<organism evidence="6 7">
    <name type="scientific">Marivivens niveibacter</name>
    <dbReference type="NCBI Taxonomy" id="1930667"/>
    <lineage>
        <taxon>Bacteria</taxon>
        <taxon>Pseudomonadati</taxon>
        <taxon>Pseudomonadota</taxon>
        <taxon>Alphaproteobacteria</taxon>
        <taxon>Rhodobacterales</taxon>
        <taxon>Paracoccaceae</taxon>
        <taxon>Marivivens group</taxon>
        <taxon>Marivivens</taxon>
    </lineage>
</organism>
<dbReference type="RefSeq" id="WP_086450005.1">
    <property type="nucleotide sequence ID" value="NZ_MSPP01000001.1"/>
</dbReference>
<keyword evidence="7" id="KW-1185">Reference proteome</keyword>
<keyword evidence="1" id="KW-0805">Transcription regulation</keyword>
<dbReference type="GO" id="GO:0000976">
    <property type="term" value="F:transcription cis-regulatory region binding"/>
    <property type="evidence" value="ECO:0007669"/>
    <property type="project" value="TreeGrafter"/>
</dbReference>
<dbReference type="EMBL" id="MSPP01000001">
    <property type="protein sequence ID" value="OUD10350.1"/>
    <property type="molecule type" value="Genomic_DNA"/>
</dbReference>
<dbReference type="InterPro" id="IPR009057">
    <property type="entry name" value="Homeodomain-like_sf"/>
</dbReference>
<comment type="caution">
    <text evidence="6">The sequence shown here is derived from an EMBL/GenBank/DDBJ whole genome shotgun (WGS) entry which is preliminary data.</text>
</comment>
<keyword evidence="3" id="KW-0804">Transcription</keyword>
<evidence type="ECO:0000259" key="5">
    <source>
        <dbReference type="PROSITE" id="PS50977"/>
    </source>
</evidence>
<dbReference type="PROSITE" id="PS50977">
    <property type="entry name" value="HTH_TETR_2"/>
    <property type="match status" value="1"/>
</dbReference>